<reference evidence="1 2" key="1">
    <citation type="submission" date="2019-06" db="EMBL/GenBank/DDBJ databases">
        <title>Whole genome sequence for Rhodospirillaceae sp. R148.</title>
        <authorList>
            <person name="Wang G."/>
        </authorList>
    </citation>
    <scope>NUCLEOTIDE SEQUENCE [LARGE SCALE GENOMIC DNA]</scope>
    <source>
        <strain evidence="1 2">R148</strain>
    </source>
</reference>
<dbReference type="AlphaFoldDB" id="A0A545T5D2"/>
<dbReference type="OrthoDB" id="8480743at2"/>
<sequence length="231" mass="25439">MTSNKDLKRIYDRIWSGARDRALGNAMACDSPPEFGETRWGLSLILRVPFRESIAGICPELIAHAGGGQFCYDSSNFHMTLRSIEGYRGDIPTGDRRARIYAERVAELLPHLRGLSITLQGLTCGNSSVLVQGWPSVDLQAFRVALFQALEGIEISVPGGEISAERVRNTAHASLLLLNGPLADPAGFVEFIDQNRAREFGAFTPEAAELVFYRRTRKETFVETLASLPIA</sequence>
<evidence type="ECO:0000313" key="2">
    <source>
        <dbReference type="Proteomes" id="UP000315252"/>
    </source>
</evidence>
<dbReference type="Proteomes" id="UP000315252">
    <property type="component" value="Unassembled WGS sequence"/>
</dbReference>
<proteinExistence type="predicted"/>
<protein>
    <recommendedName>
        <fullName evidence="3">2'-5' RNA ligase family protein</fullName>
    </recommendedName>
</protein>
<dbReference type="InterPro" id="IPR009097">
    <property type="entry name" value="Cyclic_Pdiesterase"/>
</dbReference>
<accession>A0A545T5D2</accession>
<evidence type="ECO:0000313" key="1">
    <source>
        <dbReference type="EMBL" id="TQV72447.1"/>
    </source>
</evidence>
<dbReference type="Gene3D" id="3.90.1140.10">
    <property type="entry name" value="Cyclic phosphodiesterase"/>
    <property type="match status" value="1"/>
</dbReference>
<evidence type="ECO:0008006" key="3">
    <source>
        <dbReference type="Google" id="ProtNLM"/>
    </source>
</evidence>
<organism evidence="1 2">
    <name type="scientific">Denitrobaculum tricleocarpae</name>
    <dbReference type="NCBI Taxonomy" id="2591009"/>
    <lineage>
        <taxon>Bacteria</taxon>
        <taxon>Pseudomonadati</taxon>
        <taxon>Pseudomonadota</taxon>
        <taxon>Alphaproteobacteria</taxon>
        <taxon>Rhodospirillales</taxon>
        <taxon>Rhodospirillaceae</taxon>
        <taxon>Denitrobaculum</taxon>
    </lineage>
</organism>
<name>A0A545T5D2_9PROT</name>
<comment type="caution">
    <text evidence="1">The sequence shown here is derived from an EMBL/GenBank/DDBJ whole genome shotgun (WGS) entry which is preliminary data.</text>
</comment>
<keyword evidence="2" id="KW-1185">Reference proteome</keyword>
<dbReference type="RefSeq" id="WP_142899294.1">
    <property type="nucleotide sequence ID" value="NZ_ML660063.1"/>
</dbReference>
<dbReference type="EMBL" id="VHSH01000012">
    <property type="protein sequence ID" value="TQV72447.1"/>
    <property type="molecule type" value="Genomic_DNA"/>
</dbReference>
<dbReference type="SUPFAM" id="SSF55144">
    <property type="entry name" value="LigT-like"/>
    <property type="match status" value="1"/>
</dbReference>
<gene>
    <name evidence="1" type="ORF">FKG95_25575</name>
</gene>